<dbReference type="GO" id="GO:0005509">
    <property type="term" value="F:calcium ion binding"/>
    <property type="evidence" value="ECO:0007669"/>
    <property type="project" value="InterPro"/>
</dbReference>
<dbReference type="PROSITE" id="PS50222">
    <property type="entry name" value="EF_HAND_2"/>
    <property type="match status" value="1"/>
</dbReference>
<name>A0A6T8D3R3_9EUKA</name>
<accession>A0A6T8D3R3</accession>
<dbReference type="SMART" id="SM00054">
    <property type="entry name" value="EFh"/>
    <property type="match status" value="2"/>
</dbReference>
<feature type="domain" description="EF-hand" evidence="2">
    <location>
        <begin position="126"/>
        <end position="161"/>
    </location>
</feature>
<dbReference type="CDD" id="cd00051">
    <property type="entry name" value="EFh"/>
    <property type="match status" value="1"/>
</dbReference>
<protein>
    <recommendedName>
        <fullName evidence="2">EF-hand domain-containing protein</fullName>
    </recommendedName>
</protein>
<sequence>MEVETHEFVFAATYVHGENIGVDLHVYGRPVNPSSPTKECRDKVDAKRDQSIANKRLDRFFSTGATYSWSNPSKEQRHKVAEAMRQEAAKSKERATRVGRAQAKSFGRKMHTPLSARPPLNEWSRQEVADILEIFFEFDEDGSGFIDEQELQKLCDVMMVDFNMAEADKFCKDGQVDVKEFFAFYTDCTREEADHAFTMHGWGNVGEY</sequence>
<evidence type="ECO:0000256" key="1">
    <source>
        <dbReference type="ARBA" id="ARBA00022837"/>
    </source>
</evidence>
<reference evidence="3" key="1">
    <citation type="submission" date="2021-01" db="EMBL/GenBank/DDBJ databases">
        <authorList>
            <person name="Corre E."/>
            <person name="Pelletier E."/>
            <person name="Niang G."/>
            <person name="Scheremetjew M."/>
            <person name="Finn R."/>
            <person name="Kale V."/>
            <person name="Holt S."/>
            <person name="Cochrane G."/>
            <person name="Meng A."/>
            <person name="Brown T."/>
            <person name="Cohen L."/>
        </authorList>
    </citation>
    <scope>NUCLEOTIDE SEQUENCE</scope>
    <source>
        <strain evidence="3">UIO037</strain>
    </source>
</reference>
<dbReference type="Pfam" id="PF13405">
    <property type="entry name" value="EF-hand_6"/>
    <property type="match status" value="1"/>
</dbReference>
<dbReference type="InterPro" id="IPR002048">
    <property type="entry name" value="EF_hand_dom"/>
</dbReference>
<evidence type="ECO:0000259" key="2">
    <source>
        <dbReference type="PROSITE" id="PS50222"/>
    </source>
</evidence>
<proteinExistence type="predicted"/>
<evidence type="ECO:0000313" key="3">
    <source>
        <dbReference type="EMBL" id="CAE2278016.1"/>
    </source>
</evidence>
<dbReference type="InterPro" id="IPR011992">
    <property type="entry name" value="EF-hand-dom_pair"/>
</dbReference>
<gene>
    <name evidence="3" type="ORF">CPOL0286_LOCUS18094</name>
</gene>
<dbReference type="Gene3D" id="1.10.238.10">
    <property type="entry name" value="EF-hand"/>
    <property type="match status" value="1"/>
</dbReference>
<dbReference type="PROSITE" id="PS00018">
    <property type="entry name" value="EF_HAND_1"/>
    <property type="match status" value="1"/>
</dbReference>
<dbReference type="AlphaFoldDB" id="A0A6T8D3R3"/>
<dbReference type="SUPFAM" id="SSF47473">
    <property type="entry name" value="EF-hand"/>
    <property type="match status" value="1"/>
</dbReference>
<dbReference type="EMBL" id="HBKO01039596">
    <property type="protein sequence ID" value="CAE2278016.1"/>
    <property type="molecule type" value="Transcribed_RNA"/>
</dbReference>
<dbReference type="InterPro" id="IPR018247">
    <property type="entry name" value="EF_Hand_1_Ca_BS"/>
</dbReference>
<keyword evidence="1" id="KW-0106">Calcium</keyword>
<organism evidence="3">
    <name type="scientific">Prymnesium polylepis</name>
    <dbReference type="NCBI Taxonomy" id="72548"/>
    <lineage>
        <taxon>Eukaryota</taxon>
        <taxon>Haptista</taxon>
        <taxon>Haptophyta</taxon>
        <taxon>Prymnesiophyceae</taxon>
        <taxon>Prymnesiales</taxon>
        <taxon>Prymnesiaceae</taxon>
        <taxon>Prymnesium</taxon>
    </lineage>
</organism>